<feature type="domain" description="Non-canonical purine NTP phosphatase/PRRC1" evidence="12">
    <location>
        <begin position="6"/>
        <end position="181"/>
    </location>
</feature>
<evidence type="ECO:0000256" key="10">
    <source>
        <dbReference type="ARBA" id="ARBA00048174"/>
    </source>
</evidence>
<dbReference type="Gene3D" id="3.90.950.10">
    <property type="match status" value="1"/>
</dbReference>
<evidence type="ECO:0000256" key="8">
    <source>
        <dbReference type="ARBA" id="ARBA00023211"/>
    </source>
</evidence>
<comment type="cofactor">
    <cofactor evidence="1">
        <name>Mn(2+)</name>
        <dbReference type="ChEBI" id="CHEBI:29035"/>
    </cofactor>
</comment>
<dbReference type="InterPro" id="IPR026533">
    <property type="entry name" value="NTPase/PRRC1"/>
</dbReference>
<evidence type="ECO:0000256" key="7">
    <source>
        <dbReference type="ARBA" id="ARBA00023080"/>
    </source>
</evidence>
<dbReference type="GO" id="GO:0046872">
    <property type="term" value="F:metal ion binding"/>
    <property type="evidence" value="ECO:0007669"/>
    <property type="project" value="UniProtKB-KW"/>
</dbReference>
<dbReference type="Pfam" id="PF01931">
    <property type="entry name" value="NTPase_I-T"/>
    <property type="match status" value="1"/>
</dbReference>
<dbReference type="InterPro" id="IPR002786">
    <property type="entry name" value="Non_canon_purine_NTPase"/>
</dbReference>
<comment type="cofactor">
    <cofactor evidence="2">
        <name>Mg(2+)</name>
        <dbReference type="ChEBI" id="CHEBI:18420"/>
    </cofactor>
</comment>
<dbReference type="GO" id="GO:0000166">
    <property type="term" value="F:nucleotide binding"/>
    <property type="evidence" value="ECO:0007669"/>
    <property type="project" value="UniProtKB-KW"/>
</dbReference>
<evidence type="ECO:0000256" key="9">
    <source>
        <dbReference type="ARBA" id="ARBA00038901"/>
    </source>
</evidence>
<dbReference type="NCBIfam" id="TIGR00258">
    <property type="entry name" value="inosine/xanthosine triphosphatase"/>
    <property type="match status" value="1"/>
</dbReference>
<keyword evidence="7" id="KW-0546">Nucleotide metabolism</keyword>
<gene>
    <name evidence="13" type="ORF">NDES1114_LOCUS17875</name>
</gene>
<dbReference type="SUPFAM" id="SSF52972">
    <property type="entry name" value="ITPase-like"/>
    <property type="match status" value="1"/>
</dbReference>
<protein>
    <recommendedName>
        <fullName evidence="9">inosine/xanthosine triphosphatase</fullName>
        <ecNumber evidence="9">3.6.1.73</ecNumber>
    </recommendedName>
</protein>
<keyword evidence="6" id="KW-0460">Magnesium</keyword>
<comment type="catalytic activity">
    <reaction evidence="11">
        <text>XTP + H2O = XDP + phosphate + H(+)</text>
        <dbReference type="Rhea" id="RHEA:28406"/>
        <dbReference type="ChEBI" id="CHEBI:15377"/>
        <dbReference type="ChEBI" id="CHEBI:15378"/>
        <dbReference type="ChEBI" id="CHEBI:43474"/>
        <dbReference type="ChEBI" id="CHEBI:59884"/>
        <dbReference type="ChEBI" id="CHEBI:61314"/>
        <dbReference type="EC" id="3.6.1.73"/>
    </reaction>
</comment>
<comment type="catalytic activity">
    <reaction evidence="10">
        <text>ITP + H2O = IDP + phosphate + H(+)</text>
        <dbReference type="Rhea" id="RHEA:28330"/>
        <dbReference type="ChEBI" id="CHEBI:15377"/>
        <dbReference type="ChEBI" id="CHEBI:15378"/>
        <dbReference type="ChEBI" id="CHEBI:43474"/>
        <dbReference type="ChEBI" id="CHEBI:58280"/>
        <dbReference type="ChEBI" id="CHEBI:61402"/>
        <dbReference type="EC" id="3.6.1.73"/>
    </reaction>
</comment>
<evidence type="ECO:0000256" key="2">
    <source>
        <dbReference type="ARBA" id="ARBA00001946"/>
    </source>
</evidence>
<sequence length="189" mass="20158">MRFAVGTTNAAKLACVRSVVERVFPVPEGQPPHEVVGIAVPSGVNAQPFSLEETRTGALHRAKAALEATQNAETTEEADFGIGLEGGVETCGEQYFECGWMAVVQRGSGRVGWGSSARFELSRKIVDQLRAGKELAEVMTALSGIENVGQKGGAMGVLTNGNLNRADAYAHGLIFAFAPFLSDPERYWD</sequence>
<reference evidence="13" key="1">
    <citation type="submission" date="2021-01" db="EMBL/GenBank/DDBJ databases">
        <authorList>
            <person name="Corre E."/>
            <person name="Pelletier E."/>
            <person name="Niang G."/>
            <person name="Scheremetjew M."/>
            <person name="Finn R."/>
            <person name="Kale V."/>
            <person name="Holt S."/>
            <person name="Cochrane G."/>
            <person name="Meng A."/>
            <person name="Brown T."/>
            <person name="Cohen L."/>
        </authorList>
    </citation>
    <scope>NUCLEOTIDE SEQUENCE</scope>
    <source>
        <strain evidence="13">CCAP 1951/1</strain>
    </source>
</reference>
<evidence type="ECO:0000256" key="5">
    <source>
        <dbReference type="ARBA" id="ARBA00022801"/>
    </source>
</evidence>
<keyword evidence="5" id="KW-0378">Hydrolase</keyword>
<evidence type="ECO:0000256" key="4">
    <source>
        <dbReference type="ARBA" id="ARBA00022741"/>
    </source>
</evidence>
<dbReference type="AlphaFoldDB" id="A0A7S1Q811"/>
<dbReference type="PANTHER" id="PTHR34699">
    <property type="match status" value="1"/>
</dbReference>
<evidence type="ECO:0000313" key="13">
    <source>
        <dbReference type="EMBL" id="CAD9122028.1"/>
    </source>
</evidence>
<keyword evidence="8" id="KW-0464">Manganese</keyword>
<keyword evidence="3" id="KW-0479">Metal-binding</keyword>
<dbReference type="InterPro" id="IPR029001">
    <property type="entry name" value="ITPase-like_fam"/>
</dbReference>
<accession>A0A7S1Q811</accession>
<evidence type="ECO:0000256" key="11">
    <source>
        <dbReference type="ARBA" id="ARBA00048781"/>
    </source>
</evidence>
<dbReference type="GO" id="GO:0103023">
    <property type="term" value="F:ITPase activity"/>
    <property type="evidence" value="ECO:0007669"/>
    <property type="project" value="UniProtKB-EC"/>
</dbReference>
<dbReference type="InterPro" id="IPR050299">
    <property type="entry name" value="YjjX_NTPase"/>
</dbReference>
<evidence type="ECO:0000256" key="3">
    <source>
        <dbReference type="ARBA" id="ARBA00022723"/>
    </source>
</evidence>
<proteinExistence type="inferred from homology"/>
<evidence type="ECO:0000256" key="1">
    <source>
        <dbReference type="ARBA" id="ARBA00001936"/>
    </source>
</evidence>
<dbReference type="FunFam" id="3.90.950.10:FF:000002">
    <property type="entry name" value="Inosine/xanthosine triphosphatase"/>
    <property type="match status" value="1"/>
</dbReference>
<evidence type="ECO:0000256" key="6">
    <source>
        <dbReference type="ARBA" id="ARBA00022842"/>
    </source>
</evidence>
<keyword evidence="4" id="KW-0547">Nucleotide-binding</keyword>
<evidence type="ECO:0000259" key="12">
    <source>
        <dbReference type="Pfam" id="PF01931"/>
    </source>
</evidence>
<dbReference type="EC" id="3.6.1.73" evidence="9"/>
<dbReference type="GO" id="GO:0006772">
    <property type="term" value="P:thiamine metabolic process"/>
    <property type="evidence" value="ECO:0007669"/>
    <property type="project" value="TreeGrafter"/>
</dbReference>
<dbReference type="PANTHER" id="PTHR34699:SF2">
    <property type="entry name" value="NON-CANONICAL PURINE NTP PHOSPHATASE_PRRC1 DOMAIN-CONTAINING PROTEIN"/>
    <property type="match status" value="1"/>
</dbReference>
<name>A0A7S1Q811_NEODS</name>
<dbReference type="HAMAP" id="MF_00648">
    <property type="entry name" value="Non_canon_purine_NTPase_YjjX"/>
    <property type="match status" value="1"/>
</dbReference>
<dbReference type="GO" id="GO:0009117">
    <property type="term" value="P:nucleotide metabolic process"/>
    <property type="evidence" value="ECO:0007669"/>
    <property type="project" value="UniProtKB-KW"/>
</dbReference>
<dbReference type="EMBL" id="HBGF01026978">
    <property type="protein sequence ID" value="CAD9122028.1"/>
    <property type="molecule type" value="Transcribed_RNA"/>
</dbReference>
<organism evidence="13">
    <name type="scientific">Neobodo designis</name>
    <name type="common">Flagellated protozoan</name>
    <name type="synonym">Bodo designis</name>
    <dbReference type="NCBI Taxonomy" id="312471"/>
    <lineage>
        <taxon>Eukaryota</taxon>
        <taxon>Discoba</taxon>
        <taxon>Euglenozoa</taxon>
        <taxon>Kinetoplastea</taxon>
        <taxon>Metakinetoplastina</taxon>
        <taxon>Neobodonida</taxon>
        <taxon>Neobodo</taxon>
    </lineage>
</organism>